<dbReference type="KEGG" id="mri:Mal4_16000"/>
<dbReference type="InterPro" id="IPR022655">
    <property type="entry name" value="DUF1553"/>
</dbReference>
<dbReference type="AlphaFoldDB" id="A0A517Z476"/>
<dbReference type="Pfam" id="PF07635">
    <property type="entry name" value="PSCyt1"/>
    <property type="match status" value="1"/>
</dbReference>
<dbReference type="PANTHER" id="PTHR35889:SF3">
    <property type="entry name" value="F-BOX DOMAIN-CONTAINING PROTEIN"/>
    <property type="match status" value="1"/>
</dbReference>
<protein>
    <submittedName>
        <fullName evidence="4">Planctomycete cytochrome C</fullName>
    </submittedName>
</protein>
<dbReference type="InterPro" id="IPR011444">
    <property type="entry name" value="DUF1549"/>
</dbReference>
<dbReference type="Pfam" id="PF07583">
    <property type="entry name" value="PSCyt2"/>
    <property type="match status" value="1"/>
</dbReference>
<evidence type="ECO:0000313" key="4">
    <source>
        <dbReference type="EMBL" id="QDU37290.1"/>
    </source>
</evidence>
<feature type="domain" description="DUF1549" evidence="1">
    <location>
        <begin position="166"/>
        <end position="375"/>
    </location>
</feature>
<dbReference type="EMBL" id="CP036275">
    <property type="protein sequence ID" value="QDU37290.1"/>
    <property type="molecule type" value="Genomic_DNA"/>
</dbReference>
<dbReference type="PANTHER" id="PTHR35889">
    <property type="entry name" value="CYCLOINULO-OLIGOSACCHARIDE FRUCTANOTRANSFERASE-RELATED"/>
    <property type="match status" value="1"/>
</dbReference>
<feature type="domain" description="Cytochrome C Planctomycete-type" evidence="3">
    <location>
        <begin position="40"/>
        <end position="98"/>
    </location>
</feature>
<proteinExistence type="predicted"/>
<evidence type="ECO:0000313" key="5">
    <source>
        <dbReference type="Proteomes" id="UP000320496"/>
    </source>
</evidence>
<reference evidence="4 5" key="1">
    <citation type="submission" date="2019-02" db="EMBL/GenBank/DDBJ databases">
        <title>Deep-cultivation of Planctomycetes and their phenomic and genomic characterization uncovers novel biology.</title>
        <authorList>
            <person name="Wiegand S."/>
            <person name="Jogler M."/>
            <person name="Boedeker C."/>
            <person name="Pinto D."/>
            <person name="Vollmers J."/>
            <person name="Rivas-Marin E."/>
            <person name="Kohn T."/>
            <person name="Peeters S.H."/>
            <person name="Heuer A."/>
            <person name="Rast P."/>
            <person name="Oberbeckmann S."/>
            <person name="Bunk B."/>
            <person name="Jeske O."/>
            <person name="Meyerdierks A."/>
            <person name="Storesund J.E."/>
            <person name="Kallscheuer N."/>
            <person name="Luecker S."/>
            <person name="Lage O.M."/>
            <person name="Pohl T."/>
            <person name="Merkel B.J."/>
            <person name="Hornburger P."/>
            <person name="Mueller R.-W."/>
            <person name="Bruemmer F."/>
            <person name="Labrenz M."/>
            <person name="Spormann A.M."/>
            <person name="Op den Camp H."/>
            <person name="Overmann J."/>
            <person name="Amann R."/>
            <person name="Jetten M.S.M."/>
            <person name="Mascher T."/>
            <person name="Medema M.H."/>
            <person name="Devos D.P."/>
            <person name="Kaster A.-K."/>
            <person name="Ovreas L."/>
            <person name="Rohde M."/>
            <person name="Galperin M.Y."/>
            <person name="Jogler C."/>
        </authorList>
    </citation>
    <scope>NUCLEOTIDE SEQUENCE [LARGE SCALE GENOMIC DNA]</scope>
    <source>
        <strain evidence="4 5">Mal4</strain>
    </source>
</reference>
<dbReference type="Pfam" id="PF07587">
    <property type="entry name" value="PSD1"/>
    <property type="match status" value="1"/>
</dbReference>
<gene>
    <name evidence="4" type="ORF">Mal4_16000</name>
</gene>
<name>A0A517Z476_9PLAN</name>
<evidence type="ECO:0000259" key="3">
    <source>
        <dbReference type="Pfam" id="PF07635"/>
    </source>
</evidence>
<feature type="domain" description="DUF1553" evidence="2">
    <location>
        <begin position="447"/>
        <end position="684"/>
    </location>
</feature>
<evidence type="ECO:0000259" key="1">
    <source>
        <dbReference type="Pfam" id="PF07583"/>
    </source>
</evidence>
<keyword evidence="5" id="KW-1185">Reference proteome</keyword>
<organism evidence="4 5">
    <name type="scientific">Maioricimonas rarisocia</name>
    <dbReference type="NCBI Taxonomy" id="2528026"/>
    <lineage>
        <taxon>Bacteria</taxon>
        <taxon>Pseudomonadati</taxon>
        <taxon>Planctomycetota</taxon>
        <taxon>Planctomycetia</taxon>
        <taxon>Planctomycetales</taxon>
        <taxon>Planctomycetaceae</taxon>
        <taxon>Maioricimonas</taxon>
    </lineage>
</organism>
<evidence type="ECO:0000259" key="2">
    <source>
        <dbReference type="Pfam" id="PF07587"/>
    </source>
</evidence>
<dbReference type="RefSeq" id="WP_197444196.1">
    <property type="nucleotide sequence ID" value="NZ_CP036275.1"/>
</dbReference>
<dbReference type="InterPro" id="IPR011429">
    <property type="entry name" value="Cyt_c_Planctomycete-type"/>
</dbReference>
<sequence length="713" mass="79300">MKHVLILILFFGSPLAARGGTQVDADWFEKHIRPVLVKHCYECHSTGADTPQGGLLLDTRNAMREGGDSGPAVIPGDVDGSLLLEALRYESYEMPPSGRLPDEVIAKFETWIAKGAVDPRDGPTGTTSSAKPAAIDWEAAADFWAFQPPQRHEPPATPADAISSNPIDAFVQTRLAEEGLSPNPPADRRVIIRRLTYDLTGLPPTPEEVDAFVSVDSPQAYDQLVERLLASPHFGERWAAMWLDVARYAEDQAHIVGNNKSLFYPNAWMYRDWLIQAFNNDLPYDEFVRLQLAADLIHPEDTSSHVALGYLGLGPKYYRRGAPEVMADEWEDRVDVVGRGLLGLTVACARCHDHKYDPIPTSDYYALAGVFASTEMFNRPLTDEAEANKDGQAKEPDQAIHIVREGKPEDIAVMIRGDVNRRGDVVPRHFLSVLEDGSPRPFGEGSGRRQLAESIASADNPLTARVIVNRIWAQYFGRGLVGTPSNFGLLGEAPTHPQLLDDLAARFMEQGWSLKWLHREIVTSATYRQSSAQREEAMAADPANRLLWRMPRRRMSVEQWRDSILTASGRLADSVGGPSIVPSDPQEQRRTVYSGRSRFQLNAMLAMFDFPDPNAHSGRRVETTTPLQKLFVINSPFMVQQATWLVERANADVGEEPAARIDRLYRLLYGRAPTDDELTLAVDFTSAASTDGPDRWQQLAQVLLASNELLFID</sequence>
<accession>A0A517Z476</accession>
<dbReference type="Proteomes" id="UP000320496">
    <property type="component" value="Chromosome"/>
</dbReference>